<protein>
    <recommendedName>
        <fullName evidence="1">non-specific serine/threonine protein kinase</fullName>
        <ecNumber evidence="1">2.7.11.1</ecNumber>
    </recommendedName>
</protein>
<comment type="caution">
    <text evidence="10">The sequence shown here is derived from an EMBL/GenBank/DDBJ whole genome shotgun (WGS) entry which is preliminary data.</text>
</comment>
<keyword evidence="2" id="KW-0723">Serine/threonine-protein kinase</keyword>
<dbReference type="PANTHER" id="PTHR37171:SF1">
    <property type="entry name" value="SERINE_THREONINE-PROTEIN KINASE YRZF-RELATED"/>
    <property type="match status" value="1"/>
</dbReference>
<dbReference type="EC" id="2.7.11.1" evidence="1"/>
<feature type="domain" description="Protein kinase" evidence="9">
    <location>
        <begin position="59"/>
        <end position="256"/>
    </location>
</feature>
<organism evidence="10">
    <name type="scientific">Caldiarchaeum subterraneum</name>
    <dbReference type="NCBI Taxonomy" id="311458"/>
    <lineage>
        <taxon>Archaea</taxon>
        <taxon>Nitrososphaerota</taxon>
        <taxon>Candidatus Caldarchaeales</taxon>
        <taxon>Candidatus Caldarchaeaceae</taxon>
        <taxon>Candidatus Caldarchaeum</taxon>
    </lineage>
</organism>
<dbReference type="Pfam" id="PF01163">
    <property type="entry name" value="RIO1"/>
    <property type="match status" value="1"/>
</dbReference>
<evidence type="ECO:0000259" key="9">
    <source>
        <dbReference type="PROSITE" id="PS50011"/>
    </source>
</evidence>
<proteinExistence type="predicted"/>
<evidence type="ECO:0000256" key="8">
    <source>
        <dbReference type="ARBA" id="ARBA00048679"/>
    </source>
</evidence>
<dbReference type="AlphaFoldDB" id="A0A7J3VRV1"/>
<dbReference type="InterPro" id="IPR000719">
    <property type="entry name" value="Prot_kinase_dom"/>
</dbReference>
<dbReference type="GO" id="GO:0004674">
    <property type="term" value="F:protein serine/threonine kinase activity"/>
    <property type="evidence" value="ECO:0007669"/>
    <property type="project" value="UniProtKB-KW"/>
</dbReference>
<evidence type="ECO:0000256" key="3">
    <source>
        <dbReference type="ARBA" id="ARBA00022679"/>
    </source>
</evidence>
<name>A0A7J3VRV1_CALS0</name>
<evidence type="ECO:0000256" key="1">
    <source>
        <dbReference type="ARBA" id="ARBA00012513"/>
    </source>
</evidence>
<keyword evidence="3" id="KW-0808">Transferase</keyword>
<dbReference type="Gene3D" id="1.10.510.10">
    <property type="entry name" value="Transferase(Phosphotransferase) domain 1"/>
    <property type="match status" value="1"/>
</dbReference>
<dbReference type="PROSITE" id="PS50011">
    <property type="entry name" value="PROTEIN_KINASE_DOM"/>
    <property type="match status" value="1"/>
</dbReference>
<dbReference type="SUPFAM" id="SSF56112">
    <property type="entry name" value="Protein kinase-like (PK-like)"/>
    <property type="match status" value="1"/>
</dbReference>
<dbReference type="InterPro" id="IPR018934">
    <property type="entry name" value="RIO_dom"/>
</dbReference>
<evidence type="ECO:0000256" key="2">
    <source>
        <dbReference type="ARBA" id="ARBA00022527"/>
    </source>
</evidence>
<dbReference type="InterPro" id="IPR052396">
    <property type="entry name" value="Meiotic_Drive_Suppr_Kinase"/>
</dbReference>
<evidence type="ECO:0000256" key="4">
    <source>
        <dbReference type="ARBA" id="ARBA00022741"/>
    </source>
</evidence>
<keyword evidence="4" id="KW-0547">Nucleotide-binding</keyword>
<gene>
    <name evidence="10" type="ORF">ENM31_01115</name>
</gene>
<comment type="catalytic activity">
    <reaction evidence="7">
        <text>L-threonyl-[protein] + ATP = O-phospho-L-threonyl-[protein] + ADP + H(+)</text>
        <dbReference type="Rhea" id="RHEA:46608"/>
        <dbReference type="Rhea" id="RHEA-COMP:11060"/>
        <dbReference type="Rhea" id="RHEA-COMP:11605"/>
        <dbReference type="ChEBI" id="CHEBI:15378"/>
        <dbReference type="ChEBI" id="CHEBI:30013"/>
        <dbReference type="ChEBI" id="CHEBI:30616"/>
        <dbReference type="ChEBI" id="CHEBI:61977"/>
        <dbReference type="ChEBI" id="CHEBI:456216"/>
        <dbReference type="EC" id="2.7.11.1"/>
    </reaction>
</comment>
<keyword evidence="5" id="KW-0418">Kinase</keyword>
<comment type="catalytic activity">
    <reaction evidence="8">
        <text>L-seryl-[protein] + ATP = O-phospho-L-seryl-[protein] + ADP + H(+)</text>
        <dbReference type="Rhea" id="RHEA:17989"/>
        <dbReference type="Rhea" id="RHEA-COMP:9863"/>
        <dbReference type="Rhea" id="RHEA-COMP:11604"/>
        <dbReference type="ChEBI" id="CHEBI:15378"/>
        <dbReference type="ChEBI" id="CHEBI:29999"/>
        <dbReference type="ChEBI" id="CHEBI:30616"/>
        <dbReference type="ChEBI" id="CHEBI:83421"/>
        <dbReference type="ChEBI" id="CHEBI:456216"/>
        <dbReference type="EC" id="2.7.11.1"/>
    </reaction>
</comment>
<evidence type="ECO:0000256" key="5">
    <source>
        <dbReference type="ARBA" id="ARBA00022777"/>
    </source>
</evidence>
<evidence type="ECO:0000313" key="10">
    <source>
        <dbReference type="EMBL" id="HHM43884.1"/>
    </source>
</evidence>
<accession>A0A7J3VRV1</accession>
<dbReference type="InterPro" id="IPR011009">
    <property type="entry name" value="Kinase-like_dom_sf"/>
</dbReference>
<evidence type="ECO:0000256" key="7">
    <source>
        <dbReference type="ARBA" id="ARBA00047899"/>
    </source>
</evidence>
<keyword evidence="6" id="KW-0067">ATP-binding</keyword>
<dbReference type="PANTHER" id="PTHR37171">
    <property type="entry name" value="SERINE/THREONINE-PROTEIN KINASE YRZF-RELATED"/>
    <property type="match status" value="1"/>
</dbReference>
<sequence length="256" mass="27817">MSELHSPVQFIALDDLVQTNVDLGMLAYPAALPDLALQRVSAMIELGVSALAVKTLGEKRALHVVGKGVRGVVVLGLAEGCRVAVKLLRTDASVKSMEREATMHSSANSVGVGPRLFNWSRMITVMEYVEGSSLGQLIATKPGKQLRSMFEDCLNQAYALDSHGLDHGQLSNASDHVIVSITGAAYIIDFSHSSALRKPSNVTSLISYLLNVVAKNKPKDPQLLSLLKLYKQLYSRDLFDEVKSRALNLLGEEPIY</sequence>
<evidence type="ECO:0000256" key="6">
    <source>
        <dbReference type="ARBA" id="ARBA00022840"/>
    </source>
</evidence>
<reference evidence="10" key="1">
    <citation type="journal article" date="2020" name="mSystems">
        <title>Genome- and Community-Level Interaction Insights into Carbon Utilization and Element Cycling Functions of Hydrothermarchaeota in Hydrothermal Sediment.</title>
        <authorList>
            <person name="Zhou Z."/>
            <person name="Liu Y."/>
            <person name="Xu W."/>
            <person name="Pan J."/>
            <person name="Luo Z.H."/>
            <person name="Li M."/>
        </authorList>
    </citation>
    <scope>NUCLEOTIDE SEQUENCE [LARGE SCALE GENOMIC DNA]</scope>
    <source>
        <strain evidence="10">SpSt-1074</strain>
    </source>
</reference>
<dbReference type="GO" id="GO:0005524">
    <property type="term" value="F:ATP binding"/>
    <property type="evidence" value="ECO:0007669"/>
    <property type="project" value="UniProtKB-KW"/>
</dbReference>
<dbReference type="EMBL" id="DRXH01000042">
    <property type="protein sequence ID" value="HHM43884.1"/>
    <property type="molecule type" value="Genomic_DNA"/>
</dbReference>